<organism evidence="1 2">
    <name type="scientific">Paenibacillus oceani</name>
    <dbReference type="NCBI Taxonomy" id="2772510"/>
    <lineage>
        <taxon>Bacteria</taxon>
        <taxon>Bacillati</taxon>
        <taxon>Bacillota</taxon>
        <taxon>Bacilli</taxon>
        <taxon>Bacillales</taxon>
        <taxon>Paenibacillaceae</taxon>
        <taxon>Paenibacillus</taxon>
    </lineage>
</organism>
<name>A0A927H1P5_9BACL</name>
<protein>
    <submittedName>
        <fullName evidence="1">GapA-binding peptide SR1P</fullName>
    </submittedName>
</protein>
<sequence length="54" mass="6134">MKPIGQSVKLGLIVCQHCGRWIDEVETEKVTVLYGCCREDSCRNGKRQGDIEHD</sequence>
<dbReference type="Pfam" id="PF13790">
    <property type="entry name" value="SR1P"/>
    <property type="match status" value="1"/>
</dbReference>
<comment type="caution">
    <text evidence="1">The sequence shown here is derived from an EMBL/GenBank/DDBJ whole genome shotgun (WGS) entry which is preliminary data.</text>
</comment>
<dbReference type="Proteomes" id="UP000639396">
    <property type="component" value="Unassembled WGS sequence"/>
</dbReference>
<dbReference type="InterPro" id="IPR025236">
    <property type="entry name" value="SR1P"/>
</dbReference>
<proteinExistence type="predicted"/>
<evidence type="ECO:0000313" key="1">
    <source>
        <dbReference type="EMBL" id="MBD2864422.1"/>
    </source>
</evidence>
<gene>
    <name evidence="1" type="ORF">IDH45_20760</name>
</gene>
<keyword evidence="2" id="KW-1185">Reference proteome</keyword>
<dbReference type="EMBL" id="JACXJA010000029">
    <property type="protein sequence ID" value="MBD2864422.1"/>
    <property type="molecule type" value="Genomic_DNA"/>
</dbReference>
<accession>A0A927H1P5</accession>
<dbReference type="RefSeq" id="WP_190930050.1">
    <property type="nucleotide sequence ID" value="NZ_JACXJA010000029.1"/>
</dbReference>
<reference evidence="1" key="1">
    <citation type="submission" date="2020-09" db="EMBL/GenBank/DDBJ databases">
        <title>A novel bacterium of genus Paenibacillus, isolated from South China Sea.</title>
        <authorList>
            <person name="Huang H."/>
            <person name="Mo K."/>
            <person name="Hu Y."/>
        </authorList>
    </citation>
    <scope>NUCLEOTIDE SEQUENCE</scope>
    <source>
        <strain evidence="1">IB182363</strain>
    </source>
</reference>
<dbReference type="AlphaFoldDB" id="A0A927H1P5"/>
<evidence type="ECO:0000313" key="2">
    <source>
        <dbReference type="Proteomes" id="UP000639396"/>
    </source>
</evidence>